<dbReference type="InterPro" id="IPR011990">
    <property type="entry name" value="TPR-like_helical_dom_sf"/>
</dbReference>
<evidence type="ECO:0000313" key="1">
    <source>
        <dbReference type="EMBL" id="QDV07008.1"/>
    </source>
</evidence>
<protein>
    <submittedName>
        <fullName evidence="1">Uncharacterized protein</fullName>
    </submittedName>
</protein>
<dbReference type="EMBL" id="CP036434">
    <property type="protein sequence ID" value="QDV07008.1"/>
    <property type="molecule type" value="Genomic_DNA"/>
</dbReference>
<dbReference type="Gene3D" id="1.25.40.10">
    <property type="entry name" value="Tetratricopeptide repeat domain"/>
    <property type="match status" value="1"/>
</dbReference>
<name>A0A518ESD5_9BACT</name>
<dbReference type="OrthoDB" id="9959098at2"/>
<sequence length="876" mass="93667">MLKGRRRTPRTIALVACVGGVSLMFLSACRSSFARPAEPVPSAASEVFYGAWVNERLGGEFLASARDAALRAEALDPEWVAPSRFLDESVHRGALTLPERYGRYVTAAEDKDLPRGSRARASYLAGRLGGDAGDDRLARAAQLDPSLGWAWHGIGWRAFSRGDVRKAIWSGERAMDFARDPHELTHFSSALASYLAKDERNGSAQRVLAQALTAPAPIAPRSEEAVRLRAELSGLELESLSTADVRRGVRGALEVLQTSGLTLRERLTLIFALRSGPVRSGAVAEEEIAFAVLEGAESVRAADRPGSDDQSIERLMDVILPDVLAGGPEDGGLGGLTSAGVSTRAGDEFVEAFREPLGEGAALSAVEAWLVDLPAAARSEDGDFARPELRSLLSVLRAEAAAREAVPEADSISLASLERVAAALMHAGWFREARALAEGALEALANGSTARTSREEAEAFRSAARRIQSDAIRARAILSGIGALARRIDAREAFVHAGATGSSPLESVEGGRVESLAELQEEIVDLFRRYEAERLPEDTVHSPVIRYGPLGRIVHPGPRFSAEDDALGRGDEGQSVPGIAALFGAMGRFALLGLGVGQGGPDATILRLVAVEGRSGEHLGRPFRGTVFWCDGADVPGRYGRAGASISGAALHEGYYVDLAMVRLEQDRWERLRSRFGGDTAAIATAITAPGARVPERYRTEVSPALGAGDRMRLVVMGETGAGSLRPMTLAELAHVVAVHEEGHLCDRASWYPLSFGRVLKLIGFAGAHGFKGGRIGQALEERAQLVALAECDDPRLAWIDLLDAAENAGGGSVTPHAAAYRRLLGDLLERLEDEFRTGDWSGVELDPSMRWIDQLHRIPPEQLRGLAVREAAARL</sequence>
<dbReference type="PROSITE" id="PS51257">
    <property type="entry name" value="PROKAR_LIPOPROTEIN"/>
    <property type="match status" value="1"/>
</dbReference>
<organism evidence="1 2">
    <name type="scientific">Saltatorellus ferox</name>
    <dbReference type="NCBI Taxonomy" id="2528018"/>
    <lineage>
        <taxon>Bacteria</taxon>
        <taxon>Pseudomonadati</taxon>
        <taxon>Planctomycetota</taxon>
        <taxon>Planctomycetia</taxon>
        <taxon>Planctomycetia incertae sedis</taxon>
        <taxon>Saltatorellus</taxon>
    </lineage>
</organism>
<dbReference type="AlphaFoldDB" id="A0A518ESD5"/>
<dbReference type="RefSeq" id="WP_145197701.1">
    <property type="nucleotide sequence ID" value="NZ_CP036434.1"/>
</dbReference>
<proteinExistence type="predicted"/>
<dbReference type="Proteomes" id="UP000320390">
    <property type="component" value="Chromosome"/>
</dbReference>
<keyword evidence="2" id="KW-1185">Reference proteome</keyword>
<evidence type="ECO:0000313" key="2">
    <source>
        <dbReference type="Proteomes" id="UP000320390"/>
    </source>
</evidence>
<gene>
    <name evidence="1" type="ORF">Poly30_25270</name>
</gene>
<accession>A0A518ESD5</accession>
<reference evidence="1 2" key="1">
    <citation type="submission" date="2019-02" db="EMBL/GenBank/DDBJ databases">
        <title>Deep-cultivation of Planctomycetes and their phenomic and genomic characterization uncovers novel biology.</title>
        <authorList>
            <person name="Wiegand S."/>
            <person name="Jogler M."/>
            <person name="Boedeker C."/>
            <person name="Pinto D."/>
            <person name="Vollmers J."/>
            <person name="Rivas-Marin E."/>
            <person name="Kohn T."/>
            <person name="Peeters S.H."/>
            <person name="Heuer A."/>
            <person name="Rast P."/>
            <person name="Oberbeckmann S."/>
            <person name="Bunk B."/>
            <person name="Jeske O."/>
            <person name="Meyerdierks A."/>
            <person name="Storesund J.E."/>
            <person name="Kallscheuer N."/>
            <person name="Luecker S."/>
            <person name="Lage O.M."/>
            <person name="Pohl T."/>
            <person name="Merkel B.J."/>
            <person name="Hornburger P."/>
            <person name="Mueller R.-W."/>
            <person name="Bruemmer F."/>
            <person name="Labrenz M."/>
            <person name="Spormann A.M."/>
            <person name="Op den Camp H."/>
            <person name="Overmann J."/>
            <person name="Amann R."/>
            <person name="Jetten M.S.M."/>
            <person name="Mascher T."/>
            <person name="Medema M.H."/>
            <person name="Devos D.P."/>
            <person name="Kaster A.-K."/>
            <person name="Ovreas L."/>
            <person name="Rohde M."/>
            <person name="Galperin M.Y."/>
            <person name="Jogler C."/>
        </authorList>
    </citation>
    <scope>NUCLEOTIDE SEQUENCE [LARGE SCALE GENOMIC DNA]</scope>
    <source>
        <strain evidence="1 2">Poly30</strain>
    </source>
</reference>
<dbReference type="SUPFAM" id="SSF48452">
    <property type="entry name" value="TPR-like"/>
    <property type="match status" value="1"/>
</dbReference>